<dbReference type="EMBL" id="JANPWB010000016">
    <property type="protein sequence ID" value="KAJ1081166.1"/>
    <property type="molecule type" value="Genomic_DNA"/>
</dbReference>
<reference evidence="2" key="1">
    <citation type="journal article" date="2022" name="bioRxiv">
        <title>Sequencing and chromosome-scale assembly of the giantPleurodeles waltlgenome.</title>
        <authorList>
            <person name="Brown T."/>
            <person name="Elewa A."/>
            <person name="Iarovenko S."/>
            <person name="Subramanian E."/>
            <person name="Araus A.J."/>
            <person name="Petzold A."/>
            <person name="Susuki M."/>
            <person name="Suzuki K.-i.T."/>
            <person name="Hayashi T."/>
            <person name="Toyoda A."/>
            <person name="Oliveira C."/>
            <person name="Osipova E."/>
            <person name="Leigh N.D."/>
            <person name="Simon A."/>
            <person name="Yun M.H."/>
        </authorList>
    </citation>
    <scope>NUCLEOTIDE SEQUENCE</scope>
    <source>
        <strain evidence="2">20211129_DDA</strain>
        <tissue evidence="2">Liver</tissue>
    </source>
</reference>
<accession>A0AAV7KPD3</accession>
<dbReference type="Proteomes" id="UP001066276">
    <property type="component" value="Chromosome 12"/>
</dbReference>
<protein>
    <submittedName>
        <fullName evidence="2">Uncharacterized protein</fullName>
    </submittedName>
</protein>
<gene>
    <name evidence="2" type="ORF">NDU88_001349</name>
</gene>
<dbReference type="AlphaFoldDB" id="A0AAV7KPD3"/>
<proteinExistence type="predicted"/>
<feature type="region of interest" description="Disordered" evidence="1">
    <location>
        <begin position="21"/>
        <end position="75"/>
    </location>
</feature>
<evidence type="ECO:0000313" key="2">
    <source>
        <dbReference type="EMBL" id="KAJ1081166.1"/>
    </source>
</evidence>
<evidence type="ECO:0000256" key="1">
    <source>
        <dbReference type="SAM" id="MobiDB-lite"/>
    </source>
</evidence>
<comment type="caution">
    <text evidence="2">The sequence shown here is derived from an EMBL/GenBank/DDBJ whole genome shotgun (WGS) entry which is preliminary data.</text>
</comment>
<organism evidence="2 3">
    <name type="scientific">Pleurodeles waltl</name>
    <name type="common">Iberian ribbed newt</name>
    <dbReference type="NCBI Taxonomy" id="8319"/>
    <lineage>
        <taxon>Eukaryota</taxon>
        <taxon>Metazoa</taxon>
        <taxon>Chordata</taxon>
        <taxon>Craniata</taxon>
        <taxon>Vertebrata</taxon>
        <taxon>Euteleostomi</taxon>
        <taxon>Amphibia</taxon>
        <taxon>Batrachia</taxon>
        <taxon>Caudata</taxon>
        <taxon>Salamandroidea</taxon>
        <taxon>Salamandridae</taxon>
        <taxon>Pleurodelinae</taxon>
        <taxon>Pleurodeles</taxon>
    </lineage>
</organism>
<evidence type="ECO:0000313" key="3">
    <source>
        <dbReference type="Proteomes" id="UP001066276"/>
    </source>
</evidence>
<name>A0AAV7KPD3_PLEWA</name>
<sequence>MQLKRGRCKADRAFAIERGEKGSSAASARRMVVTTNKNEQRGEKSNANRNTMKQGERMKARKVTNITSKRKHCKY</sequence>
<keyword evidence="3" id="KW-1185">Reference proteome</keyword>